<evidence type="ECO:0008006" key="3">
    <source>
        <dbReference type="Google" id="ProtNLM"/>
    </source>
</evidence>
<accession>A0AAV3QPZ6</accession>
<reference evidence="1 2" key="1">
    <citation type="submission" date="2024-01" db="EMBL/GenBank/DDBJ databases">
        <title>The complete chloroplast genome sequence of Lithospermum erythrorhizon: insights into the phylogenetic relationship among Boraginaceae species and the maternal lineages of purple gromwells.</title>
        <authorList>
            <person name="Okada T."/>
            <person name="Watanabe K."/>
        </authorList>
    </citation>
    <scope>NUCLEOTIDE SEQUENCE [LARGE SCALE GENOMIC DNA]</scope>
</reference>
<evidence type="ECO:0000313" key="1">
    <source>
        <dbReference type="EMBL" id="GAA0165148.1"/>
    </source>
</evidence>
<dbReference type="Proteomes" id="UP001454036">
    <property type="component" value="Unassembled WGS sequence"/>
</dbReference>
<dbReference type="PANTHER" id="PTHR33116:SF76">
    <property type="entry name" value="DUF4283 DOMAIN-CONTAINING PROTEIN"/>
    <property type="match status" value="1"/>
</dbReference>
<name>A0AAV3QPZ6_LITER</name>
<keyword evidence="2" id="KW-1185">Reference proteome</keyword>
<dbReference type="PANTHER" id="PTHR33116">
    <property type="entry name" value="REVERSE TRANSCRIPTASE ZINC-BINDING DOMAIN-CONTAINING PROTEIN-RELATED-RELATED"/>
    <property type="match status" value="1"/>
</dbReference>
<dbReference type="EMBL" id="BAABME010005268">
    <property type="protein sequence ID" value="GAA0165148.1"/>
    <property type="molecule type" value="Genomic_DNA"/>
</dbReference>
<sequence length="150" mass="16889">MSALLTRAANVDSDYRRLYNAEFQFYQEKSRIQKGFEYHNQSKEIEFVNLSFADDLFVLSAASVRAVKSVLKVFGEVSGLHPNLSKSTCYFAGVNDRKANELSSMLGISVGCLPVRYLGIPLTTKQLKAQDCRVLIDKISHKIDRWGMSS</sequence>
<dbReference type="AlphaFoldDB" id="A0AAV3QPZ6"/>
<organism evidence="1 2">
    <name type="scientific">Lithospermum erythrorhizon</name>
    <name type="common">Purple gromwell</name>
    <name type="synonym">Lithospermum officinale var. erythrorhizon</name>
    <dbReference type="NCBI Taxonomy" id="34254"/>
    <lineage>
        <taxon>Eukaryota</taxon>
        <taxon>Viridiplantae</taxon>
        <taxon>Streptophyta</taxon>
        <taxon>Embryophyta</taxon>
        <taxon>Tracheophyta</taxon>
        <taxon>Spermatophyta</taxon>
        <taxon>Magnoliopsida</taxon>
        <taxon>eudicotyledons</taxon>
        <taxon>Gunneridae</taxon>
        <taxon>Pentapetalae</taxon>
        <taxon>asterids</taxon>
        <taxon>lamiids</taxon>
        <taxon>Boraginales</taxon>
        <taxon>Boraginaceae</taxon>
        <taxon>Boraginoideae</taxon>
        <taxon>Lithospermeae</taxon>
        <taxon>Lithospermum</taxon>
    </lineage>
</organism>
<evidence type="ECO:0000313" key="2">
    <source>
        <dbReference type="Proteomes" id="UP001454036"/>
    </source>
</evidence>
<comment type="caution">
    <text evidence="1">The sequence shown here is derived from an EMBL/GenBank/DDBJ whole genome shotgun (WGS) entry which is preliminary data.</text>
</comment>
<proteinExistence type="predicted"/>
<protein>
    <recommendedName>
        <fullName evidence="3">Reverse transcriptase</fullName>
    </recommendedName>
</protein>
<gene>
    <name evidence="1" type="ORF">LIER_20624</name>
</gene>